<dbReference type="InterPro" id="IPR011057">
    <property type="entry name" value="Mss4-like_sf"/>
</dbReference>
<dbReference type="OrthoDB" id="406544at2759"/>
<dbReference type="PANTHER" id="PTHR33337:SF44">
    <property type="entry name" value="DUF636 DOMAIN PROTEIN (AFU_ORTHOLOGUE AFUA_1G09754)"/>
    <property type="match status" value="1"/>
</dbReference>
<feature type="domain" description="CENP-V/GFA" evidence="5">
    <location>
        <begin position="3"/>
        <end position="133"/>
    </location>
</feature>
<dbReference type="STRING" id="763407.A0A162XV93"/>
<accession>A0A162XV93</accession>
<dbReference type="VEuPathDB" id="FungiDB:PHYBLDRAFT_185810"/>
<reference evidence="7" key="1">
    <citation type="submission" date="2015-06" db="EMBL/GenBank/DDBJ databases">
        <title>Expansion of signal transduction pathways in fungi by whole-genome duplication.</title>
        <authorList>
            <consortium name="DOE Joint Genome Institute"/>
            <person name="Corrochano L.M."/>
            <person name="Kuo A."/>
            <person name="Marcet-Houben M."/>
            <person name="Polaino S."/>
            <person name="Salamov A."/>
            <person name="Villalobos J.M."/>
            <person name="Alvarez M.I."/>
            <person name="Avalos J."/>
            <person name="Benito E.P."/>
            <person name="Benoit I."/>
            <person name="Burger G."/>
            <person name="Camino L.P."/>
            <person name="Canovas D."/>
            <person name="Cerda-Olmedo E."/>
            <person name="Cheng J.-F."/>
            <person name="Dominguez A."/>
            <person name="Elias M."/>
            <person name="Eslava A.P."/>
            <person name="Glaser F."/>
            <person name="Grimwood J."/>
            <person name="Gutierrez G."/>
            <person name="Heitman J."/>
            <person name="Henrissat B."/>
            <person name="Iturriaga E.A."/>
            <person name="Lang B.F."/>
            <person name="Lavin J.L."/>
            <person name="Lee S."/>
            <person name="Li W."/>
            <person name="Lindquist E."/>
            <person name="Lopez-Garcia S."/>
            <person name="Luque E.M."/>
            <person name="Marcos A.T."/>
            <person name="Martin J."/>
            <person name="McCluskey K."/>
            <person name="Medina H.R."/>
            <person name="Miralles-Duran A."/>
            <person name="Miyazaki A."/>
            <person name="Munoz-Torres E."/>
            <person name="Oguiza J.A."/>
            <person name="Ohm R."/>
            <person name="Olmedo M."/>
            <person name="Orejas M."/>
            <person name="Ortiz-Castellanos L."/>
            <person name="Pisabarro A.G."/>
            <person name="Rodriguez-Romero J."/>
            <person name="Ruiz-Herrera J."/>
            <person name="Ruiz-Vazquez R."/>
            <person name="Sanz C."/>
            <person name="Schackwitz W."/>
            <person name="Schmutz J."/>
            <person name="Shahriari M."/>
            <person name="Shelest E."/>
            <person name="Silva-Franco F."/>
            <person name="Soanes D."/>
            <person name="Syed K."/>
            <person name="Tagua V.G."/>
            <person name="Talbot N.J."/>
            <person name="Thon M."/>
            <person name="De vries R.P."/>
            <person name="Wiebenga A."/>
            <person name="Yadav J.S."/>
            <person name="Braun E.L."/>
            <person name="Baker S."/>
            <person name="Garre V."/>
            <person name="Horwitz B."/>
            <person name="Torres-Martinez S."/>
            <person name="Idnurm A."/>
            <person name="Herrera-Estrella A."/>
            <person name="Gabaldon T."/>
            <person name="Grigoriev I.V."/>
        </authorList>
    </citation>
    <scope>NUCLEOTIDE SEQUENCE [LARGE SCALE GENOMIC DNA]</scope>
    <source>
        <strain evidence="7">NRRL 1555(-)</strain>
    </source>
</reference>
<dbReference type="Gene3D" id="3.90.1590.10">
    <property type="entry name" value="glutathione-dependent formaldehyde- activating enzyme (gfa)"/>
    <property type="match status" value="1"/>
</dbReference>
<protein>
    <recommendedName>
        <fullName evidence="5">CENP-V/GFA domain-containing protein</fullName>
    </recommendedName>
</protein>
<keyword evidence="2" id="KW-0479">Metal-binding</keyword>
<keyword evidence="3" id="KW-0862">Zinc</keyword>
<proteinExistence type="inferred from homology"/>
<dbReference type="GeneID" id="29000055"/>
<evidence type="ECO:0000256" key="4">
    <source>
        <dbReference type="ARBA" id="ARBA00023239"/>
    </source>
</evidence>
<dbReference type="GO" id="GO:0016846">
    <property type="term" value="F:carbon-sulfur lyase activity"/>
    <property type="evidence" value="ECO:0007669"/>
    <property type="project" value="InterPro"/>
</dbReference>
<evidence type="ECO:0000259" key="5">
    <source>
        <dbReference type="PROSITE" id="PS51891"/>
    </source>
</evidence>
<dbReference type="GO" id="GO:0046872">
    <property type="term" value="F:metal ion binding"/>
    <property type="evidence" value="ECO:0007669"/>
    <property type="project" value="UniProtKB-KW"/>
</dbReference>
<evidence type="ECO:0000256" key="3">
    <source>
        <dbReference type="ARBA" id="ARBA00022833"/>
    </source>
</evidence>
<dbReference type="InterPro" id="IPR006913">
    <property type="entry name" value="CENP-V/GFA"/>
</dbReference>
<evidence type="ECO:0000256" key="2">
    <source>
        <dbReference type="ARBA" id="ARBA00022723"/>
    </source>
</evidence>
<name>A0A162XV93_PHYB8</name>
<organism evidence="6 7">
    <name type="scientific">Phycomyces blakesleeanus (strain ATCC 8743b / DSM 1359 / FGSC 10004 / NBRC 33097 / NRRL 1555)</name>
    <dbReference type="NCBI Taxonomy" id="763407"/>
    <lineage>
        <taxon>Eukaryota</taxon>
        <taxon>Fungi</taxon>
        <taxon>Fungi incertae sedis</taxon>
        <taxon>Mucoromycota</taxon>
        <taxon>Mucoromycotina</taxon>
        <taxon>Mucoromycetes</taxon>
        <taxon>Mucorales</taxon>
        <taxon>Phycomycetaceae</taxon>
        <taxon>Phycomyces</taxon>
    </lineage>
</organism>
<sequence>MELQGSCHCGKTSFSVVSHTPAPFMRCYCSICRKCQGGGGYAINIMGVYSTLKVTGKEYIREYKALRDKTTKELCGNTRYFCGECGSHLYAYNPAYADSVYPMACAIDSPLPVVEPKDIYHIMLNKQSKANWVLAPTPSPENHAFEEYPDTSISQWHKDNNIQY</sequence>
<dbReference type="SUPFAM" id="SSF51316">
    <property type="entry name" value="Mss4-like"/>
    <property type="match status" value="1"/>
</dbReference>
<dbReference type="PROSITE" id="PS51891">
    <property type="entry name" value="CENP_V_GFA"/>
    <property type="match status" value="1"/>
</dbReference>
<dbReference type="RefSeq" id="XP_018294715.1">
    <property type="nucleotide sequence ID" value="XM_018439149.1"/>
</dbReference>
<evidence type="ECO:0000256" key="1">
    <source>
        <dbReference type="ARBA" id="ARBA00005495"/>
    </source>
</evidence>
<dbReference type="PANTHER" id="PTHR33337">
    <property type="entry name" value="GFA DOMAIN-CONTAINING PROTEIN"/>
    <property type="match status" value="1"/>
</dbReference>
<keyword evidence="4" id="KW-0456">Lyase</keyword>
<evidence type="ECO:0000313" key="7">
    <source>
        <dbReference type="Proteomes" id="UP000077315"/>
    </source>
</evidence>
<evidence type="ECO:0000313" key="6">
    <source>
        <dbReference type="EMBL" id="OAD76675.1"/>
    </source>
</evidence>
<keyword evidence="7" id="KW-1185">Reference proteome</keyword>
<comment type="similarity">
    <text evidence="1">Belongs to the Gfa family.</text>
</comment>
<dbReference type="InParanoid" id="A0A162XV93"/>
<dbReference type="EMBL" id="KV440975">
    <property type="protein sequence ID" value="OAD76675.1"/>
    <property type="molecule type" value="Genomic_DNA"/>
</dbReference>
<gene>
    <name evidence="6" type="ORF">PHYBLDRAFT_185810</name>
</gene>
<dbReference type="AlphaFoldDB" id="A0A162XV93"/>
<dbReference type="Pfam" id="PF04828">
    <property type="entry name" value="GFA"/>
    <property type="match status" value="1"/>
</dbReference>
<dbReference type="Proteomes" id="UP000077315">
    <property type="component" value="Unassembled WGS sequence"/>
</dbReference>